<dbReference type="Proteomes" id="UP001431209">
    <property type="component" value="Unassembled WGS sequence"/>
</dbReference>
<keyword evidence="1" id="KW-0436">Ligase</keyword>
<protein>
    <submittedName>
        <fullName evidence="1">Magnesium-dependent RNA ligase</fullName>
    </submittedName>
</protein>
<sequence length="221" mass="24441">MTVALVVALIPPKNIANAAQKANNDLGELGGSPDNKYLQYFRFDDTHHFHVTLVQLYVENQDKAKEVGEVVGKLLEGQKKISAKATELKSSGHLDNSYLLNINFESSQIKDLHNKVLEAVKPFAVKSDNGDVEAFFHFGYSDRVGEDSAKYVASFIDQKSGNNYEPHGTVGIASKTYTEDVAKKSSKYELPLSSDIDTVVVAQLGLYCSLRKVLKEIKLQE</sequence>
<accession>A0AAW2Z675</accession>
<organism evidence="1 2">
    <name type="scientific">Acrasis kona</name>
    <dbReference type="NCBI Taxonomy" id="1008807"/>
    <lineage>
        <taxon>Eukaryota</taxon>
        <taxon>Discoba</taxon>
        <taxon>Heterolobosea</taxon>
        <taxon>Tetramitia</taxon>
        <taxon>Eutetramitia</taxon>
        <taxon>Acrasidae</taxon>
        <taxon>Acrasis</taxon>
    </lineage>
</organism>
<proteinExistence type="predicted"/>
<dbReference type="InterPro" id="IPR009097">
    <property type="entry name" value="Cyclic_Pdiesterase"/>
</dbReference>
<gene>
    <name evidence="1" type="ORF">AKO1_004918</name>
</gene>
<evidence type="ECO:0000313" key="1">
    <source>
        <dbReference type="EMBL" id="KAL0484147.1"/>
    </source>
</evidence>
<dbReference type="AlphaFoldDB" id="A0AAW2Z675"/>
<name>A0AAW2Z675_9EUKA</name>
<dbReference type="EMBL" id="JAOPGA020001024">
    <property type="protein sequence ID" value="KAL0484147.1"/>
    <property type="molecule type" value="Genomic_DNA"/>
</dbReference>
<reference evidence="1 2" key="1">
    <citation type="submission" date="2024-03" db="EMBL/GenBank/DDBJ databases">
        <title>The Acrasis kona genome and developmental transcriptomes reveal deep origins of eukaryotic multicellular pathways.</title>
        <authorList>
            <person name="Sheikh S."/>
            <person name="Fu C.-J."/>
            <person name="Brown M.W."/>
            <person name="Baldauf S.L."/>
        </authorList>
    </citation>
    <scope>NUCLEOTIDE SEQUENCE [LARGE SCALE GENOMIC DNA]</scope>
    <source>
        <strain evidence="1 2">ATCC MYA-3509</strain>
    </source>
</reference>
<comment type="caution">
    <text evidence="1">The sequence shown here is derived from an EMBL/GenBank/DDBJ whole genome shotgun (WGS) entry which is preliminary data.</text>
</comment>
<keyword evidence="2" id="KW-1185">Reference proteome</keyword>
<evidence type="ECO:0000313" key="2">
    <source>
        <dbReference type="Proteomes" id="UP001431209"/>
    </source>
</evidence>
<dbReference type="GO" id="GO:0016874">
    <property type="term" value="F:ligase activity"/>
    <property type="evidence" value="ECO:0007669"/>
    <property type="project" value="UniProtKB-KW"/>
</dbReference>
<dbReference type="Gene3D" id="3.90.1140.10">
    <property type="entry name" value="Cyclic phosphodiesterase"/>
    <property type="match status" value="1"/>
</dbReference>
<dbReference type="SUPFAM" id="SSF55144">
    <property type="entry name" value="LigT-like"/>
    <property type="match status" value="1"/>
</dbReference>